<evidence type="ECO:0000313" key="3">
    <source>
        <dbReference type="Proteomes" id="UP000291591"/>
    </source>
</evidence>
<dbReference type="AlphaFoldDB" id="A0A4Q7V342"/>
<keyword evidence="3" id="KW-1185">Reference proteome</keyword>
<protein>
    <submittedName>
        <fullName evidence="2">Uncharacterized protein</fullName>
    </submittedName>
</protein>
<keyword evidence="1" id="KW-0732">Signal</keyword>
<gene>
    <name evidence="2" type="ORF">EV383_5956</name>
</gene>
<dbReference type="EMBL" id="SHKL01000001">
    <property type="protein sequence ID" value="RZT89002.1"/>
    <property type="molecule type" value="Genomic_DNA"/>
</dbReference>
<reference evidence="2 3" key="1">
    <citation type="submission" date="2019-02" db="EMBL/GenBank/DDBJ databases">
        <title>Sequencing the genomes of 1000 actinobacteria strains.</title>
        <authorList>
            <person name="Klenk H.-P."/>
        </authorList>
    </citation>
    <scope>NUCLEOTIDE SEQUENCE [LARGE SCALE GENOMIC DNA]</scope>
    <source>
        <strain evidence="2 3">DSM 45779</strain>
    </source>
</reference>
<proteinExistence type="predicted"/>
<feature type="signal peptide" evidence="1">
    <location>
        <begin position="1"/>
        <end position="26"/>
    </location>
</feature>
<sequence length="93" mass="9419">MMFRRLSIGAVAAVATAFVVAPAAVAAPAPVFNNYGDCQQAGINEVTKAGGPASGVSFYCEKTYTVPGGVAGCPATSADGCLGEYYVLHTRNV</sequence>
<name>A0A4Q7V342_PSEST</name>
<comment type="caution">
    <text evidence="2">The sequence shown here is derived from an EMBL/GenBank/DDBJ whole genome shotgun (WGS) entry which is preliminary data.</text>
</comment>
<accession>A0A4Q7V342</accession>
<organism evidence="2 3">
    <name type="scientific">Pseudonocardia sediminis</name>
    <dbReference type="NCBI Taxonomy" id="1397368"/>
    <lineage>
        <taxon>Bacteria</taxon>
        <taxon>Bacillati</taxon>
        <taxon>Actinomycetota</taxon>
        <taxon>Actinomycetes</taxon>
        <taxon>Pseudonocardiales</taxon>
        <taxon>Pseudonocardiaceae</taxon>
        <taxon>Pseudonocardia</taxon>
    </lineage>
</organism>
<feature type="chain" id="PRO_5020531750" evidence="1">
    <location>
        <begin position="27"/>
        <end position="93"/>
    </location>
</feature>
<evidence type="ECO:0000256" key="1">
    <source>
        <dbReference type="SAM" id="SignalP"/>
    </source>
</evidence>
<evidence type="ECO:0000313" key="2">
    <source>
        <dbReference type="EMBL" id="RZT89002.1"/>
    </source>
</evidence>
<dbReference type="Proteomes" id="UP000291591">
    <property type="component" value="Unassembled WGS sequence"/>
</dbReference>